<dbReference type="GeneID" id="85366342"/>
<evidence type="ECO:0000313" key="2">
    <source>
        <dbReference type="EMBL" id="KAK0454000.1"/>
    </source>
</evidence>
<keyword evidence="1" id="KW-0812">Transmembrane</keyword>
<reference evidence="2" key="1">
    <citation type="submission" date="2023-06" db="EMBL/GenBank/DDBJ databases">
        <authorList>
            <consortium name="Lawrence Berkeley National Laboratory"/>
            <person name="Ahrendt S."/>
            <person name="Sahu N."/>
            <person name="Indic B."/>
            <person name="Wong-Bajracharya J."/>
            <person name="Merenyi Z."/>
            <person name="Ke H.-M."/>
            <person name="Monk M."/>
            <person name="Kocsube S."/>
            <person name="Drula E."/>
            <person name="Lipzen A."/>
            <person name="Balint B."/>
            <person name="Henrissat B."/>
            <person name="Andreopoulos B."/>
            <person name="Martin F.M."/>
            <person name="Harder C.B."/>
            <person name="Rigling D."/>
            <person name="Ford K.L."/>
            <person name="Foster G.D."/>
            <person name="Pangilinan J."/>
            <person name="Papanicolaou A."/>
            <person name="Barry K."/>
            <person name="LaButti K."/>
            <person name="Viragh M."/>
            <person name="Koriabine M."/>
            <person name="Yan M."/>
            <person name="Riley R."/>
            <person name="Champramary S."/>
            <person name="Plett K.L."/>
            <person name="Tsai I.J."/>
            <person name="Slot J."/>
            <person name="Sipos G."/>
            <person name="Plett J."/>
            <person name="Nagy L.G."/>
            <person name="Grigoriev I.V."/>
        </authorList>
    </citation>
    <scope>NUCLEOTIDE SEQUENCE</scope>
    <source>
        <strain evidence="2">CCBAS 213</strain>
    </source>
</reference>
<organism evidence="2 3">
    <name type="scientific">Armillaria tabescens</name>
    <name type="common">Ringless honey mushroom</name>
    <name type="synonym">Agaricus tabescens</name>
    <dbReference type="NCBI Taxonomy" id="1929756"/>
    <lineage>
        <taxon>Eukaryota</taxon>
        <taxon>Fungi</taxon>
        <taxon>Dikarya</taxon>
        <taxon>Basidiomycota</taxon>
        <taxon>Agaricomycotina</taxon>
        <taxon>Agaricomycetes</taxon>
        <taxon>Agaricomycetidae</taxon>
        <taxon>Agaricales</taxon>
        <taxon>Marasmiineae</taxon>
        <taxon>Physalacriaceae</taxon>
        <taxon>Desarmillaria</taxon>
    </lineage>
</organism>
<gene>
    <name evidence="2" type="ORF">EV420DRAFT_614827</name>
</gene>
<feature type="transmembrane region" description="Helical" evidence="1">
    <location>
        <begin position="69"/>
        <end position="90"/>
    </location>
</feature>
<dbReference type="RefSeq" id="XP_060328388.1">
    <property type="nucleotide sequence ID" value="XM_060482794.1"/>
</dbReference>
<evidence type="ECO:0000256" key="1">
    <source>
        <dbReference type="SAM" id="Phobius"/>
    </source>
</evidence>
<sequence length="173" mass="19011">MLISGIVFKIMNTHQGYTSGNDYVLGFVLYSSFVLVTTIWCTAFIIYRILTVGQASGEVGGGVSFYRHVIEVLIESSALYSVSLILLVVFEVREVQARYYVDVMTGIARGVAPTLLVGRVAAGHARSDDSWQGSVMSSLHFGTTHSRNNDQPSLEEETLQSIVLEEDLHINSC</sequence>
<protein>
    <submittedName>
        <fullName evidence="2">Uncharacterized protein</fullName>
    </submittedName>
</protein>
<dbReference type="AlphaFoldDB" id="A0AA39K3T7"/>
<dbReference type="EMBL" id="JAUEPS010000028">
    <property type="protein sequence ID" value="KAK0454000.1"/>
    <property type="molecule type" value="Genomic_DNA"/>
</dbReference>
<comment type="caution">
    <text evidence="2">The sequence shown here is derived from an EMBL/GenBank/DDBJ whole genome shotgun (WGS) entry which is preliminary data.</text>
</comment>
<keyword evidence="1" id="KW-0472">Membrane</keyword>
<proteinExistence type="predicted"/>
<accession>A0AA39K3T7</accession>
<feature type="transmembrane region" description="Helical" evidence="1">
    <location>
        <begin position="23"/>
        <end position="49"/>
    </location>
</feature>
<keyword evidence="3" id="KW-1185">Reference proteome</keyword>
<evidence type="ECO:0000313" key="3">
    <source>
        <dbReference type="Proteomes" id="UP001175211"/>
    </source>
</evidence>
<name>A0AA39K3T7_ARMTA</name>
<keyword evidence="1" id="KW-1133">Transmembrane helix</keyword>
<dbReference type="Proteomes" id="UP001175211">
    <property type="component" value="Unassembled WGS sequence"/>
</dbReference>